<dbReference type="AlphaFoldDB" id="A0A8X8HAK4"/>
<dbReference type="EMBL" id="WHUT02000025">
    <property type="protein sequence ID" value="NUB46816.1"/>
    <property type="molecule type" value="Genomic_DNA"/>
</dbReference>
<accession>A0A8X8HAK4</accession>
<evidence type="ECO:0000313" key="2">
    <source>
        <dbReference type="Proteomes" id="UP000484076"/>
    </source>
</evidence>
<keyword evidence="2" id="KW-1185">Reference proteome</keyword>
<proteinExistence type="predicted"/>
<dbReference type="Proteomes" id="UP000484076">
    <property type="component" value="Unassembled WGS sequence"/>
</dbReference>
<reference evidence="1" key="1">
    <citation type="submission" date="2020-05" db="EMBL/GenBank/DDBJ databases">
        <title>Fertoebacter nigrum gen. nov., sp. nov., a new member of the family Rhodobacteraceae.</title>
        <authorList>
            <person name="Szuroczki S."/>
            <person name="Abbaszade G."/>
            <person name="Buni D."/>
            <person name="Schumann P."/>
            <person name="Toth E."/>
        </authorList>
    </citation>
    <scope>NUCLEOTIDE SEQUENCE</scope>
    <source>
        <strain evidence="1">RG-N-1a</strain>
    </source>
</reference>
<sequence>MLIDLSRIVTAEAQAEQTLTVRRAAMKCSRMQGVLALGEARWSAVMDYRSTATWAEQVVIDSAGDWQRQSENIAFFAYLLGLSDAEVDALFETAATIKA</sequence>
<evidence type="ECO:0000313" key="1">
    <source>
        <dbReference type="EMBL" id="NUB46816.1"/>
    </source>
</evidence>
<comment type="caution">
    <text evidence="1">The sequence shown here is derived from an EMBL/GenBank/DDBJ whole genome shotgun (WGS) entry which is preliminary data.</text>
</comment>
<gene>
    <name evidence="1" type="ORF">GEU84_020745</name>
</gene>
<organism evidence="1 2">
    <name type="scientific">Fertoeibacter niger</name>
    <dbReference type="NCBI Taxonomy" id="2656921"/>
    <lineage>
        <taxon>Bacteria</taxon>
        <taxon>Pseudomonadati</taxon>
        <taxon>Pseudomonadota</taxon>
        <taxon>Alphaproteobacteria</taxon>
        <taxon>Rhodobacterales</taxon>
        <taxon>Paracoccaceae</taxon>
        <taxon>Fertoeibacter</taxon>
    </lineage>
</organism>
<protein>
    <submittedName>
        <fullName evidence="1">Uncharacterized protein</fullName>
    </submittedName>
</protein>
<dbReference type="RefSeq" id="WP_152828795.1">
    <property type="nucleotide sequence ID" value="NZ_WHUT02000025.1"/>
</dbReference>
<name>A0A8X8HAK4_9RHOB</name>